<proteinExistence type="predicted"/>
<dbReference type="EMBL" id="CP162551">
    <property type="protein sequence ID" value="XDI35425.1"/>
    <property type="molecule type" value="Genomic_DNA"/>
</dbReference>
<dbReference type="InterPro" id="IPR036291">
    <property type="entry name" value="NAD(P)-bd_dom_sf"/>
</dbReference>
<evidence type="ECO:0000259" key="1">
    <source>
        <dbReference type="Pfam" id="PF13460"/>
    </source>
</evidence>
<gene>
    <name evidence="2" type="ORF">AB3N04_11920</name>
</gene>
<evidence type="ECO:0000313" key="2">
    <source>
        <dbReference type="EMBL" id="XDI35425.1"/>
    </source>
</evidence>
<dbReference type="Gene3D" id="3.40.50.720">
    <property type="entry name" value="NAD(P)-binding Rossmann-like Domain"/>
    <property type="match status" value="1"/>
</dbReference>
<dbReference type="InterPro" id="IPR016040">
    <property type="entry name" value="NAD(P)-bd_dom"/>
</dbReference>
<dbReference type="PANTHER" id="PTHR14097">
    <property type="entry name" value="OXIDOREDUCTASE HTATIP2"/>
    <property type="match status" value="1"/>
</dbReference>
<accession>A0AB39BNC5</accession>
<dbReference type="PANTHER" id="PTHR14097:SF7">
    <property type="entry name" value="OXIDOREDUCTASE HTATIP2"/>
    <property type="match status" value="1"/>
</dbReference>
<protein>
    <submittedName>
        <fullName evidence="2">Oxidoreductase</fullName>
    </submittedName>
</protein>
<feature type="domain" description="NAD(P)-binding" evidence="1">
    <location>
        <begin position="10"/>
        <end position="127"/>
    </location>
</feature>
<dbReference type="Pfam" id="PF13460">
    <property type="entry name" value="NAD_binding_10"/>
    <property type="match status" value="1"/>
</dbReference>
<dbReference type="AlphaFoldDB" id="A0AB39BNC5"/>
<reference evidence="2" key="1">
    <citation type="submission" date="2024-07" db="EMBL/GenBank/DDBJ databases">
        <title>Identification and characteristics of an arsenic-resistant bacterial isolate, which belongs to a novel species.</title>
        <authorList>
            <person name="Juszczyk A."/>
            <person name="Kowalczyk A."/>
            <person name="Was K."/>
            <person name="Kosowicz W."/>
            <person name="Budzyn A."/>
            <person name="Latowski D."/>
        </authorList>
    </citation>
    <scope>NUCLEOTIDE SEQUENCE</scope>
    <source>
        <strain evidence="2">As8PL</strain>
    </source>
</reference>
<dbReference type="RefSeq" id="WP_368502998.1">
    <property type="nucleotide sequence ID" value="NZ_CP162551.1"/>
</dbReference>
<dbReference type="CDD" id="cd05250">
    <property type="entry name" value="CC3_like_SDR_a"/>
    <property type="match status" value="1"/>
</dbReference>
<dbReference type="SUPFAM" id="SSF51735">
    <property type="entry name" value="NAD(P)-binding Rossmann-fold domains"/>
    <property type="match status" value="1"/>
</dbReference>
<name>A0AB39BNC5_9BACI</name>
<organism evidence="2">
    <name type="scientific">Alkalihalophilus sp. As8PL</name>
    <dbReference type="NCBI Taxonomy" id="3237103"/>
    <lineage>
        <taxon>Bacteria</taxon>
        <taxon>Bacillati</taxon>
        <taxon>Bacillota</taxon>
        <taxon>Bacilli</taxon>
        <taxon>Bacillales</taxon>
        <taxon>Bacillaceae</taxon>
        <taxon>Alkalihalophilus</taxon>
    </lineage>
</organism>
<sequence length="221" mass="24847">MIKRSALILGATGLIGRQVVKELTSASEYNEVHLLVRRPVDKTNPKQIVHMVDFDSLVEESFPHVDDVFICIGTTIKKAKTKEAFKKVDFDYPVKVATMARNKGASRLLVISAIGADHSSRVFYSRVKGEMEEAIKKLSYPHVDIFRPSLLLGEREEFRLGEKMGEVGVKLLKPVLAGPMRKYRGIKDVVVARAMYRRAIREASEGVTIIQSDDIEKFGQE</sequence>